<evidence type="ECO:0000256" key="2">
    <source>
        <dbReference type="ARBA" id="ARBA00004950"/>
    </source>
</evidence>
<dbReference type="HOGENOM" id="CLU_014312_3_2_7"/>
<dbReference type="InterPro" id="IPR003953">
    <property type="entry name" value="FAD-dep_OxRdtase_2_FAD-bd"/>
</dbReference>
<dbReference type="Gene3D" id="3.90.700.10">
    <property type="entry name" value="Succinate dehydrogenase/fumarate reductase flavoprotein, catalytic domain"/>
    <property type="match status" value="1"/>
</dbReference>
<dbReference type="NCBIfam" id="NF005701">
    <property type="entry name" value="PRK07512.1"/>
    <property type="match status" value="1"/>
</dbReference>
<feature type="domain" description="FAD-dependent oxidoreductase 2 FAD-binding" evidence="12">
    <location>
        <begin position="5"/>
        <end position="373"/>
    </location>
</feature>
<dbReference type="Gene3D" id="1.20.58.100">
    <property type="entry name" value="Fumarate reductase/succinate dehydrogenase flavoprotein-like, C-terminal domain"/>
    <property type="match status" value="1"/>
</dbReference>
<dbReference type="InterPro" id="IPR005288">
    <property type="entry name" value="NadB"/>
</dbReference>
<dbReference type="GO" id="GO:0008734">
    <property type="term" value="F:L-aspartate oxidase activity"/>
    <property type="evidence" value="ECO:0007669"/>
    <property type="project" value="UniProtKB-UniRule"/>
</dbReference>
<dbReference type="GO" id="GO:0005737">
    <property type="term" value="C:cytoplasm"/>
    <property type="evidence" value="ECO:0007669"/>
    <property type="project" value="UniProtKB-SubCell"/>
</dbReference>
<dbReference type="PANTHER" id="PTHR42716:SF2">
    <property type="entry name" value="L-ASPARTATE OXIDASE, CHLOROPLASTIC"/>
    <property type="match status" value="1"/>
</dbReference>
<accession>E1QD86</accession>
<comment type="function">
    <text evidence="11">Catalyzes the oxidation of L-aspartate to iminoaspartate.</text>
</comment>
<dbReference type="EMBL" id="CP002085">
    <property type="protein sequence ID" value="ADK83405.1"/>
    <property type="molecule type" value="Genomic_DNA"/>
</dbReference>
<evidence type="ECO:0000256" key="4">
    <source>
        <dbReference type="ARBA" id="ARBA00012173"/>
    </source>
</evidence>
<evidence type="ECO:0000256" key="9">
    <source>
        <dbReference type="ARBA" id="ARBA00048305"/>
    </source>
</evidence>
<evidence type="ECO:0000256" key="7">
    <source>
        <dbReference type="ARBA" id="ARBA00022827"/>
    </source>
</evidence>
<evidence type="ECO:0000256" key="1">
    <source>
        <dbReference type="ARBA" id="ARBA00001974"/>
    </source>
</evidence>
<keyword evidence="6 11" id="KW-0662">Pyridine nucleotide biosynthesis</keyword>
<dbReference type="PRINTS" id="PR00411">
    <property type="entry name" value="PNDRDTASEI"/>
</dbReference>
<dbReference type="Pfam" id="PF00890">
    <property type="entry name" value="FAD_binding_2"/>
    <property type="match status" value="1"/>
</dbReference>
<dbReference type="Pfam" id="PF02910">
    <property type="entry name" value="Succ_DH_flav_C"/>
    <property type="match status" value="1"/>
</dbReference>
<dbReference type="EC" id="1.4.3.16" evidence="4 10"/>
<comment type="similarity">
    <text evidence="3 11">Belongs to the FAD-dependent oxidoreductase 2 family. NadB subfamily.</text>
</comment>
<evidence type="ECO:0000259" key="12">
    <source>
        <dbReference type="Pfam" id="PF00890"/>
    </source>
</evidence>
<dbReference type="FunFam" id="3.90.700.10:FF:000002">
    <property type="entry name" value="L-aspartate oxidase"/>
    <property type="match status" value="1"/>
</dbReference>
<gene>
    <name evidence="14" type="ordered locus">Deba_0026</name>
</gene>
<evidence type="ECO:0000256" key="3">
    <source>
        <dbReference type="ARBA" id="ARBA00008562"/>
    </source>
</evidence>
<dbReference type="eggNOG" id="COG0029">
    <property type="taxonomic scope" value="Bacteria"/>
</dbReference>
<dbReference type="SUPFAM" id="SSF46977">
    <property type="entry name" value="Succinate dehydrogenase/fumarate reductase flavoprotein C-terminal domain"/>
    <property type="match status" value="1"/>
</dbReference>
<comment type="subcellular location">
    <subcellularLocation>
        <location evidence="11">Cytoplasm</location>
    </subcellularLocation>
</comment>
<dbReference type="AlphaFoldDB" id="E1QD86"/>
<reference evidence="14 15" key="1">
    <citation type="journal article" date="2010" name="Stand. Genomic Sci.">
        <title>Complete genome sequence of Desulfarculus baarsii type strain (2st14).</title>
        <authorList>
            <person name="Sun H."/>
            <person name="Spring S."/>
            <person name="Lapidus A."/>
            <person name="Davenport K."/>
            <person name="Del Rio T.G."/>
            <person name="Tice H."/>
            <person name="Nolan M."/>
            <person name="Copeland A."/>
            <person name="Cheng J.F."/>
            <person name="Lucas S."/>
            <person name="Tapia R."/>
            <person name="Goodwin L."/>
            <person name="Pitluck S."/>
            <person name="Ivanova N."/>
            <person name="Pagani I."/>
            <person name="Mavromatis K."/>
            <person name="Ovchinnikova G."/>
            <person name="Pati A."/>
            <person name="Chen A."/>
            <person name="Palaniappan K."/>
            <person name="Hauser L."/>
            <person name="Chang Y.J."/>
            <person name="Jeffries C.D."/>
            <person name="Detter J.C."/>
            <person name="Han C."/>
            <person name="Rohde M."/>
            <person name="Brambilla E."/>
            <person name="Goker M."/>
            <person name="Woyke T."/>
            <person name="Bristow J."/>
            <person name="Eisen J.A."/>
            <person name="Markowitz V."/>
            <person name="Hugenholtz P."/>
            <person name="Kyrpides N.C."/>
            <person name="Klenk H.P."/>
            <person name="Land M."/>
        </authorList>
    </citation>
    <scope>NUCLEOTIDE SEQUENCE [LARGE SCALE GENOMIC DNA]</scope>
    <source>
        <strain evidence="15">ATCC 33931 / DSM 2075 / LMG 7858 / VKM B-1802 / 2st14</strain>
    </source>
</reference>
<dbReference type="UniPathway" id="UPA00253">
    <property type="reaction ID" value="UER00326"/>
</dbReference>
<dbReference type="InterPro" id="IPR037099">
    <property type="entry name" value="Fum_R/Succ_DH_flav-like_C_sf"/>
</dbReference>
<name>E1QD86_DESB2</name>
<comment type="catalytic activity">
    <reaction evidence="9">
        <text>L-aspartate + O2 = iminosuccinate + H2O2</text>
        <dbReference type="Rhea" id="RHEA:25876"/>
        <dbReference type="ChEBI" id="CHEBI:15379"/>
        <dbReference type="ChEBI" id="CHEBI:16240"/>
        <dbReference type="ChEBI" id="CHEBI:29991"/>
        <dbReference type="ChEBI" id="CHEBI:77875"/>
        <dbReference type="EC" id="1.4.3.16"/>
    </reaction>
    <physiologicalReaction direction="left-to-right" evidence="9">
        <dbReference type="Rhea" id="RHEA:25877"/>
    </physiologicalReaction>
</comment>
<dbReference type="InterPro" id="IPR036188">
    <property type="entry name" value="FAD/NAD-bd_sf"/>
</dbReference>
<dbReference type="Gene3D" id="3.50.50.60">
    <property type="entry name" value="FAD/NAD(P)-binding domain"/>
    <property type="match status" value="1"/>
</dbReference>
<feature type="domain" description="Fumarate reductase/succinate dehydrogenase flavoprotein-like C-terminal" evidence="13">
    <location>
        <begin position="471"/>
        <end position="503"/>
    </location>
</feature>
<evidence type="ECO:0000313" key="15">
    <source>
        <dbReference type="Proteomes" id="UP000009047"/>
    </source>
</evidence>
<dbReference type="STRING" id="644282.Deba_0026"/>
<evidence type="ECO:0000259" key="13">
    <source>
        <dbReference type="Pfam" id="PF02910"/>
    </source>
</evidence>
<evidence type="ECO:0000256" key="6">
    <source>
        <dbReference type="ARBA" id="ARBA00022642"/>
    </source>
</evidence>
<evidence type="ECO:0000256" key="11">
    <source>
        <dbReference type="RuleBase" id="RU362049"/>
    </source>
</evidence>
<organism evidence="14 15">
    <name type="scientific">Desulfarculus baarsii (strain ATCC 33931 / DSM 2075 / LMG 7858 / VKM B-1802 / 2st14)</name>
    <dbReference type="NCBI Taxonomy" id="644282"/>
    <lineage>
        <taxon>Bacteria</taxon>
        <taxon>Pseudomonadati</taxon>
        <taxon>Thermodesulfobacteriota</taxon>
        <taxon>Desulfarculia</taxon>
        <taxon>Desulfarculales</taxon>
        <taxon>Desulfarculaceae</taxon>
        <taxon>Desulfarculus</taxon>
    </lineage>
</organism>
<dbReference type="SUPFAM" id="SSF51905">
    <property type="entry name" value="FAD/NAD(P)-binding domain"/>
    <property type="match status" value="1"/>
</dbReference>
<keyword evidence="5 11" id="KW-0285">Flavoprotein</keyword>
<comment type="pathway">
    <text evidence="2 11">Cofactor biosynthesis; NAD(+) biosynthesis; iminoaspartate from L-aspartate (oxidase route): step 1/1.</text>
</comment>
<dbReference type="GO" id="GO:0034628">
    <property type="term" value="P:'de novo' NAD+ biosynthetic process from L-aspartate"/>
    <property type="evidence" value="ECO:0007669"/>
    <property type="project" value="TreeGrafter"/>
</dbReference>
<keyword evidence="8 11" id="KW-0560">Oxidoreductase</keyword>
<dbReference type="InterPro" id="IPR015939">
    <property type="entry name" value="Fum_Rdtase/Succ_DH_flav-like_C"/>
</dbReference>
<dbReference type="KEGG" id="dbr:Deba_0026"/>
<evidence type="ECO:0000256" key="5">
    <source>
        <dbReference type="ARBA" id="ARBA00022630"/>
    </source>
</evidence>
<comment type="cofactor">
    <cofactor evidence="1 11">
        <name>FAD</name>
        <dbReference type="ChEBI" id="CHEBI:57692"/>
    </cofactor>
</comment>
<dbReference type="InterPro" id="IPR027477">
    <property type="entry name" value="Succ_DH/fumarate_Rdtase_cat_sf"/>
</dbReference>
<evidence type="ECO:0000313" key="14">
    <source>
        <dbReference type="EMBL" id="ADK83405.1"/>
    </source>
</evidence>
<protein>
    <recommendedName>
        <fullName evidence="4 10">L-aspartate oxidase</fullName>
        <ecNumber evidence="4 10">1.4.3.16</ecNumber>
    </recommendedName>
</protein>
<keyword evidence="7 11" id="KW-0274">FAD</keyword>
<dbReference type="PANTHER" id="PTHR42716">
    <property type="entry name" value="L-ASPARTATE OXIDASE"/>
    <property type="match status" value="1"/>
</dbReference>
<dbReference type="NCBIfam" id="TIGR00551">
    <property type="entry name" value="nadB"/>
    <property type="match status" value="1"/>
</dbReference>
<dbReference type="SUPFAM" id="SSF56425">
    <property type="entry name" value="Succinate dehydrogenase/fumarate reductase flavoprotein, catalytic domain"/>
    <property type="match status" value="1"/>
</dbReference>
<dbReference type="PRINTS" id="PR00368">
    <property type="entry name" value="FADPNR"/>
</dbReference>
<sequence>MDVADCLVIGAGVAGLSAALEAAQHGRVIVLCKGAPADSNTFHAQGGVAAALMPGDSPADHAADTIAAGAGLCDARAVEALCAEGPERVLHLAGLGCPFDRQADGAFRAAMEGAHQRARVIPALGDATGRAIAQTLLAQLPGQPRIEPRPGARVLELLLESGRCRGLLAIDETGRPHVYLARAVILASGGCGRLFARTTGPFCDGQGLAMAARAGAVLADMEFVQFHPTALDAPGADPLPLVSEAVRGHGAHLIDDQGRRFMPGEHPMAELAPRDVVARAIFRRLAAGRRVFLDARMFGDHFAARFPQVNALCQRHGLDPARDPLPVTPAAHFLMGGVACDLDGATTVPGLFACGECARVGVHGANRLASNSLLEGLVFGRRAGRAAFRRPAPAPPLQGQAVTPAQLTRWLPPGVSLERCLPGHDDGQEPAIARLRQLMWRDVGLIRHEDGLARAAAQVARLAREAAPGQISLANMCAVAEAIIAAARQRKTSVGAHFRADGPAMASGLAQGAAS</sequence>
<evidence type="ECO:0000256" key="8">
    <source>
        <dbReference type="ARBA" id="ARBA00023002"/>
    </source>
</evidence>
<dbReference type="Proteomes" id="UP000009047">
    <property type="component" value="Chromosome"/>
</dbReference>
<proteinExistence type="inferred from homology"/>
<keyword evidence="15" id="KW-1185">Reference proteome</keyword>
<evidence type="ECO:0000256" key="10">
    <source>
        <dbReference type="NCBIfam" id="TIGR00551"/>
    </source>
</evidence>